<evidence type="ECO:0000313" key="2">
    <source>
        <dbReference type="Proteomes" id="UP000299102"/>
    </source>
</evidence>
<proteinExistence type="predicted"/>
<accession>A0A4C1Z9A3</accession>
<dbReference type="EMBL" id="BGZK01001608">
    <property type="protein sequence ID" value="GBP83185.1"/>
    <property type="molecule type" value="Genomic_DNA"/>
</dbReference>
<reference evidence="1 2" key="1">
    <citation type="journal article" date="2019" name="Commun. Biol.">
        <title>The bagworm genome reveals a unique fibroin gene that provides high tensile strength.</title>
        <authorList>
            <person name="Kono N."/>
            <person name="Nakamura H."/>
            <person name="Ohtoshi R."/>
            <person name="Tomita M."/>
            <person name="Numata K."/>
            <person name="Arakawa K."/>
        </authorList>
    </citation>
    <scope>NUCLEOTIDE SEQUENCE [LARGE SCALE GENOMIC DNA]</scope>
</reference>
<keyword evidence="2" id="KW-1185">Reference proteome</keyword>
<name>A0A4C1Z9A3_EUMVA</name>
<sequence length="175" mass="19365">MSLAQRSELDIASNNEPVTVVNRIRTGDDLSKASIAVRPQHVGCPILTTTAMQLLRSMCGESRKDRCRNSDVRDRCGFKEDVVDRVERVQSLLELAELELDWFPCAVEIIMSDIYVDDIISGGSSLEDVRSLQTELIKLMVVFKANTDFSFDGASTLVGSLIPNVITFTLAIPNN</sequence>
<evidence type="ECO:0000313" key="1">
    <source>
        <dbReference type="EMBL" id="GBP83185.1"/>
    </source>
</evidence>
<dbReference type="Proteomes" id="UP000299102">
    <property type="component" value="Unassembled WGS sequence"/>
</dbReference>
<dbReference type="OrthoDB" id="425681at2759"/>
<protein>
    <submittedName>
        <fullName evidence="1">Uncharacterized protein</fullName>
    </submittedName>
</protein>
<dbReference type="AlphaFoldDB" id="A0A4C1Z9A3"/>
<gene>
    <name evidence="1" type="ORF">EVAR_59598_1</name>
</gene>
<organism evidence="1 2">
    <name type="scientific">Eumeta variegata</name>
    <name type="common">Bagworm moth</name>
    <name type="synonym">Eumeta japonica</name>
    <dbReference type="NCBI Taxonomy" id="151549"/>
    <lineage>
        <taxon>Eukaryota</taxon>
        <taxon>Metazoa</taxon>
        <taxon>Ecdysozoa</taxon>
        <taxon>Arthropoda</taxon>
        <taxon>Hexapoda</taxon>
        <taxon>Insecta</taxon>
        <taxon>Pterygota</taxon>
        <taxon>Neoptera</taxon>
        <taxon>Endopterygota</taxon>
        <taxon>Lepidoptera</taxon>
        <taxon>Glossata</taxon>
        <taxon>Ditrysia</taxon>
        <taxon>Tineoidea</taxon>
        <taxon>Psychidae</taxon>
        <taxon>Oiketicinae</taxon>
        <taxon>Eumeta</taxon>
    </lineage>
</organism>
<comment type="caution">
    <text evidence="1">The sequence shown here is derived from an EMBL/GenBank/DDBJ whole genome shotgun (WGS) entry which is preliminary data.</text>
</comment>